<dbReference type="AlphaFoldDB" id="A0A9D2M5Z9"/>
<evidence type="ECO:0000313" key="2">
    <source>
        <dbReference type="EMBL" id="HJB41281.1"/>
    </source>
</evidence>
<name>A0A9D2M5Z9_9FIRM</name>
<reference evidence="2" key="1">
    <citation type="journal article" date="2021" name="PeerJ">
        <title>Extensive microbial diversity within the chicken gut microbiome revealed by metagenomics and culture.</title>
        <authorList>
            <person name="Gilroy R."/>
            <person name="Ravi A."/>
            <person name="Getino M."/>
            <person name="Pursley I."/>
            <person name="Horton D.L."/>
            <person name="Alikhan N.F."/>
            <person name="Baker D."/>
            <person name="Gharbi K."/>
            <person name="Hall N."/>
            <person name="Watson M."/>
            <person name="Adriaenssens E.M."/>
            <person name="Foster-Nyarko E."/>
            <person name="Jarju S."/>
            <person name="Secka A."/>
            <person name="Antonio M."/>
            <person name="Oren A."/>
            <person name="Chaudhuri R.R."/>
            <person name="La Ragione R."/>
            <person name="Hildebrand F."/>
            <person name="Pallen M.J."/>
        </authorList>
    </citation>
    <scope>NUCLEOTIDE SEQUENCE</scope>
    <source>
        <strain evidence="2">ChiBcec8-13705</strain>
    </source>
</reference>
<dbReference type="Proteomes" id="UP000886803">
    <property type="component" value="Unassembled WGS sequence"/>
</dbReference>
<evidence type="ECO:0000313" key="3">
    <source>
        <dbReference type="Proteomes" id="UP000886803"/>
    </source>
</evidence>
<feature type="region of interest" description="Disordered" evidence="1">
    <location>
        <begin position="25"/>
        <end position="46"/>
    </location>
</feature>
<accession>A0A9D2M5Z9</accession>
<sequence>MILSVLIYIGNRKSRQACLKKGQRFPVSTKAKKTDKPRSGGRRGGLTLYKGLVKGASKKCQKNSKKVLTKRERDGIIAKLSRETAALRKTA</sequence>
<dbReference type="EMBL" id="DWYG01000021">
    <property type="protein sequence ID" value="HJB41281.1"/>
    <property type="molecule type" value="Genomic_DNA"/>
</dbReference>
<gene>
    <name evidence="2" type="ORF">H9945_02145</name>
</gene>
<organism evidence="2 3">
    <name type="scientific">Candidatus Gemmiger avicola</name>
    <dbReference type="NCBI Taxonomy" id="2838605"/>
    <lineage>
        <taxon>Bacteria</taxon>
        <taxon>Bacillati</taxon>
        <taxon>Bacillota</taxon>
        <taxon>Clostridia</taxon>
        <taxon>Eubacteriales</taxon>
        <taxon>Gemmiger</taxon>
    </lineage>
</organism>
<evidence type="ECO:0000256" key="1">
    <source>
        <dbReference type="SAM" id="MobiDB-lite"/>
    </source>
</evidence>
<proteinExistence type="predicted"/>
<protein>
    <submittedName>
        <fullName evidence="2">Uncharacterized protein</fullName>
    </submittedName>
</protein>
<comment type="caution">
    <text evidence="2">The sequence shown here is derived from an EMBL/GenBank/DDBJ whole genome shotgun (WGS) entry which is preliminary data.</text>
</comment>
<reference evidence="2" key="2">
    <citation type="submission" date="2021-04" db="EMBL/GenBank/DDBJ databases">
        <authorList>
            <person name="Gilroy R."/>
        </authorList>
    </citation>
    <scope>NUCLEOTIDE SEQUENCE</scope>
    <source>
        <strain evidence="2">ChiBcec8-13705</strain>
    </source>
</reference>